<dbReference type="EMBL" id="MU251870">
    <property type="protein sequence ID" value="KAG9228733.1"/>
    <property type="molecule type" value="Genomic_DNA"/>
</dbReference>
<sequence>MAPTLNNVIVIGGGGNIGVAIVSALITSKFNVSVLTRLESEGTFPEEVKIFRSDYSLPSVTEIFRGWDAVVCALSHNVWGEQLKLIDAAVAAGVKRFIPSEYGTNMLNANLVKLFSPRLDAKVDVLELLRTKESEGLSWTGIATGPFFDWGFQISLFGFSNVKDRSAVIYDGGDRPFSTTNVNQVANAVVAVLSKPEETINKYLFVDSFTTTQNEILRALEKASGKWQVKESMTEAALRKGKELVVKGDYGGNALLFEVQ</sequence>
<keyword evidence="5" id="KW-1185">Reference proteome</keyword>
<dbReference type="InterPro" id="IPR045312">
    <property type="entry name" value="PCBER-like"/>
</dbReference>
<dbReference type="InterPro" id="IPR051609">
    <property type="entry name" value="NmrA/Isoflavone_reductase-like"/>
</dbReference>
<evidence type="ECO:0000256" key="2">
    <source>
        <dbReference type="ARBA" id="ARBA00023002"/>
    </source>
</evidence>
<dbReference type="Gene3D" id="3.90.25.10">
    <property type="entry name" value="UDP-galactose 4-epimerase, domain 1"/>
    <property type="match status" value="1"/>
</dbReference>
<organism evidence="4 5">
    <name type="scientific">Amylocarpus encephaloides</name>
    <dbReference type="NCBI Taxonomy" id="45428"/>
    <lineage>
        <taxon>Eukaryota</taxon>
        <taxon>Fungi</taxon>
        <taxon>Dikarya</taxon>
        <taxon>Ascomycota</taxon>
        <taxon>Pezizomycotina</taxon>
        <taxon>Leotiomycetes</taxon>
        <taxon>Helotiales</taxon>
        <taxon>Helotiales incertae sedis</taxon>
        <taxon>Amylocarpus</taxon>
    </lineage>
</organism>
<proteinExistence type="predicted"/>
<comment type="caution">
    <text evidence="4">The sequence shown here is derived from an EMBL/GenBank/DDBJ whole genome shotgun (WGS) entry which is preliminary data.</text>
</comment>
<feature type="domain" description="NmrA-like" evidence="3">
    <location>
        <begin position="7"/>
        <end position="240"/>
    </location>
</feature>
<dbReference type="PANTHER" id="PTHR47706:SF10">
    <property type="entry name" value="NMRA-LIKE DOMAIN-CONTAINING PROTEIN"/>
    <property type="match status" value="1"/>
</dbReference>
<evidence type="ECO:0000256" key="1">
    <source>
        <dbReference type="ARBA" id="ARBA00022857"/>
    </source>
</evidence>
<dbReference type="AlphaFoldDB" id="A0A9P8BZN6"/>
<keyword evidence="1" id="KW-0521">NADP</keyword>
<evidence type="ECO:0000259" key="3">
    <source>
        <dbReference type="Pfam" id="PF05368"/>
    </source>
</evidence>
<dbReference type="OrthoDB" id="9984533at2759"/>
<keyword evidence="2" id="KW-0560">Oxidoreductase</keyword>
<reference evidence="4" key="1">
    <citation type="journal article" date="2021" name="IMA Fungus">
        <title>Genomic characterization of three marine fungi, including Emericellopsis atlantica sp. nov. with signatures of a generalist lifestyle and marine biomass degradation.</title>
        <authorList>
            <person name="Hagestad O.C."/>
            <person name="Hou L."/>
            <person name="Andersen J.H."/>
            <person name="Hansen E.H."/>
            <person name="Altermark B."/>
            <person name="Li C."/>
            <person name="Kuhnert E."/>
            <person name="Cox R.J."/>
            <person name="Crous P.W."/>
            <person name="Spatafora J.W."/>
            <person name="Lail K."/>
            <person name="Amirebrahimi M."/>
            <person name="Lipzen A."/>
            <person name="Pangilinan J."/>
            <person name="Andreopoulos W."/>
            <person name="Hayes R.D."/>
            <person name="Ng V."/>
            <person name="Grigoriev I.V."/>
            <person name="Jackson S.A."/>
            <person name="Sutton T.D.S."/>
            <person name="Dobson A.D.W."/>
            <person name="Rama T."/>
        </authorList>
    </citation>
    <scope>NUCLEOTIDE SEQUENCE</scope>
    <source>
        <strain evidence="4">TRa018bII</strain>
    </source>
</reference>
<evidence type="ECO:0000313" key="4">
    <source>
        <dbReference type="EMBL" id="KAG9228733.1"/>
    </source>
</evidence>
<accession>A0A9P8BZN6</accession>
<dbReference type="CDD" id="cd05259">
    <property type="entry name" value="PCBER_SDR_a"/>
    <property type="match status" value="1"/>
</dbReference>
<name>A0A9P8BZN6_9HELO</name>
<dbReference type="Gene3D" id="3.40.50.720">
    <property type="entry name" value="NAD(P)-binding Rossmann-like Domain"/>
    <property type="match status" value="1"/>
</dbReference>
<dbReference type="PANTHER" id="PTHR47706">
    <property type="entry name" value="NMRA-LIKE FAMILY PROTEIN"/>
    <property type="match status" value="1"/>
</dbReference>
<dbReference type="Proteomes" id="UP000824998">
    <property type="component" value="Unassembled WGS sequence"/>
</dbReference>
<dbReference type="Pfam" id="PF05368">
    <property type="entry name" value="NmrA"/>
    <property type="match status" value="1"/>
</dbReference>
<protein>
    <recommendedName>
        <fullName evidence="3">NmrA-like domain-containing protein</fullName>
    </recommendedName>
</protein>
<gene>
    <name evidence="4" type="ORF">BJ875DRAFT_226777</name>
</gene>
<dbReference type="InterPro" id="IPR008030">
    <property type="entry name" value="NmrA-like"/>
</dbReference>
<evidence type="ECO:0000313" key="5">
    <source>
        <dbReference type="Proteomes" id="UP000824998"/>
    </source>
</evidence>
<dbReference type="GO" id="GO:0016491">
    <property type="term" value="F:oxidoreductase activity"/>
    <property type="evidence" value="ECO:0007669"/>
    <property type="project" value="UniProtKB-KW"/>
</dbReference>
<dbReference type="SUPFAM" id="SSF51735">
    <property type="entry name" value="NAD(P)-binding Rossmann-fold domains"/>
    <property type="match status" value="1"/>
</dbReference>
<dbReference type="InterPro" id="IPR036291">
    <property type="entry name" value="NAD(P)-bd_dom_sf"/>
</dbReference>